<feature type="compositionally biased region" description="Basic residues" evidence="1">
    <location>
        <begin position="1"/>
        <end position="18"/>
    </location>
</feature>
<sequence>MVLPLTRHRRRTLPRRCRVPPPAPPRPLPAPAQGPPPPLRRVGRRHRPDVWHRPVHGPGARAPGPQPRPRRPRPRQAPGHLRHDYRHPRRADEDGGVRPRPHLHR</sequence>
<reference evidence="2" key="1">
    <citation type="submission" date="2014-09" db="EMBL/GenBank/DDBJ databases">
        <authorList>
            <person name="Magalhaes I.L.F."/>
            <person name="Oliveira U."/>
            <person name="Santos F.R."/>
            <person name="Vidigal T.H.D.A."/>
            <person name="Brescovit A.D."/>
            <person name="Santos A.J."/>
        </authorList>
    </citation>
    <scope>NUCLEOTIDE SEQUENCE</scope>
    <source>
        <tissue evidence="2">Shoot tissue taken approximately 20 cm above the soil surface</tissue>
    </source>
</reference>
<proteinExistence type="predicted"/>
<reference evidence="2" key="2">
    <citation type="journal article" date="2015" name="Data Brief">
        <title>Shoot transcriptome of the giant reed, Arundo donax.</title>
        <authorList>
            <person name="Barrero R.A."/>
            <person name="Guerrero F.D."/>
            <person name="Moolhuijzen P."/>
            <person name="Goolsby J.A."/>
            <person name="Tidwell J."/>
            <person name="Bellgard S.E."/>
            <person name="Bellgard M.I."/>
        </authorList>
    </citation>
    <scope>NUCLEOTIDE SEQUENCE</scope>
    <source>
        <tissue evidence="2">Shoot tissue taken approximately 20 cm above the soil surface</tissue>
    </source>
</reference>
<evidence type="ECO:0000313" key="2">
    <source>
        <dbReference type="EMBL" id="JAD24264.1"/>
    </source>
</evidence>
<protein>
    <submittedName>
        <fullName evidence="2">Uncharacterized protein</fullName>
    </submittedName>
</protein>
<name>A0A0A8YDV5_ARUDO</name>
<dbReference type="EMBL" id="GBRH01273631">
    <property type="protein sequence ID" value="JAD24264.1"/>
    <property type="molecule type" value="Transcribed_RNA"/>
</dbReference>
<feature type="compositionally biased region" description="Pro residues" evidence="1">
    <location>
        <begin position="19"/>
        <end position="39"/>
    </location>
</feature>
<feature type="region of interest" description="Disordered" evidence="1">
    <location>
        <begin position="1"/>
        <end position="105"/>
    </location>
</feature>
<accession>A0A0A8YDV5</accession>
<evidence type="ECO:0000256" key="1">
    <source>
        <dbReference type="SAM" id="MobiDB-lite"/>
    </source>
</evidence>
<organism evidence="2">
    <name type="scientific">Arundo donax</name>
    <name type="common">Giant reed</name>
    <name type="synonym">Donax arundinaceus</name>
    <dbReference type="NCBI Taxonomy" id="35708"/>
    <lineage>
        <taxon>Eukaryota</taxon>
        <taxon>Viridiplantae</taxon>
        <taxon>Streptophyta</taxon>
        <taxon>Embryophyta</taxon>
        <taxon>Tracheophyta</taxon>
        <taxon>Spermatophyta</taxon>
        <taxon>Magnoliopsida</taxon>
        <taxon>Liliopsida</taxon>
        <taxon>Poales</taxon>
        <taxon>Poaceae</taxon>
        <taxon>PACMAD clade</taxon>
        <taxon>Arundinoideae</taxon>
        <taxon>Arundineae</taxon>
        <taxon>Arundo</taxon>
    </lineage>
</organism>
<dbReference type="AlphaFoldDB" id="A0A0A8YDV5"/>